<evidence type="ECO:0000256" key="3">
    <source>
        <dbReference type="ARBA" id="ARBA00022737"/>
    </source>
</evidence>
<evidence type="ECO:0008006" key="7">
    <source>
        <dbReference type="Google" id="ProtNLM"/>
    </source>
</evidence>
<dbReference type="Pfam" id="PF13516">
    <property type="entry name" value="LRR_6"/>
    <property type="match status" value="4"/>
</dbReference>
<feature type="compositionally biased region" description="Low complexity" evidence="4">
    <location>
        <begin position="22"/>
        <end position="38"/>
    </location>
</feature>
<evidence type="ECO:0000313" key="6">
    <source>
        <dbReference type="Proteomes" id="UP000827284"/>
    </source>
</evidence>
<dbReference type="Proteomes" id="UP000827284">
    <property type="component" value="Unassembled WGS sequence"/>
</dbReference>
<proteinExistence type="predicted"/>
<feature type="region of interest" description="Disordered" evidence="4">
    <location>
        <begin position="323"/>
        <end position="356"/>
    </location>
</feature>
<feature type="region of interest" description="Disordered" evidence="4">
    <location>
        <begin position="63"/>
        <end position="99"/>
    </location>
</feature>
<dbReference type="InterPro" id="IPR032675">
    <property type="entry name" value="LRR_dom_sf"/>
</dbReference>
<evidence type="ECO:0000313" key="5">
    <source>
        <dbReference type="EMBL" id="GJJ69794.1"/>
    </source>
</evidence>
<dbReference type="OrthoDB" id="333024at2759"/>
<dbReference type="SUPFAM" id="SSF52047">
    <property type="entry name" value="RNI-like"/>
    <property type="match status" value="1"/>
</dbReference>
<feature type="region of interest" description="Disordered" evidence="4">
    <location>
        <begin position="1063"/>
        <end position="1088"/>
    </location>
</feature>
<dbReference type="InterPro" id="IPR027038">
    <property type="entry name" value="RanGap"/>
</dbReference>
<keyword evidence="2" id="KW-0433">Leucine-rich repeat</keyword>
<evidence type="ECO:0000256" key="4">
    <source>
        <dbReference type="SAM" id="MobiDB-lite"/>
    </source>
</evidence>
<organism evidence="5 6">
    <name type="scientific">Entomortierella parvispora</name>
    <dbReference type="NCBI Taxonomy" id="205924"/>
    <lineage>
        <taxon>Eukaryota</taxon>
        <taxon>Fungi</taxon>
        <taxon>Fungi incertae sedis</taxon>
        <taxon>Mucoromycota</taxon>
        <taxon>Mortierellomycotina</taxon>
        <taxon>Mortierellomycetes</taxon>
        <taxon>Mortierellales</taxon>
        <taxon>Mortierellaceae</taxon>
        <taxon>Entomortierella</taxon>
    </lineage>
</organism>
<gene>
    <name evidence="5" type="ORF">EMPS_02142</name>
</gene>
<comment type="caution">
    <text evidence="5">The sequence shown here is derived from an EMBL/GenBank/DDBJ whole genome shotgun (WGS) entry which is preliminary data.</text>
</comment>
<dbReference type="GO" id="GO:0005634">
    <property type="term" value="C:nucleus"/>
    <property type="evidence" value="ECO:0007669"/>
    <property type="project" value="TreeGrafter"/>
</dbReference>
<feature type="region of interest" description="Disordered" evidence="4">
    <location>
        <begin position="1"/>
        <end position="38"/>
    </location>
</feature>
<feature type="compositionally biased region" description="Polar residues" evidence="4">
    <location>
        <begin position="136"/>
        <end position="155"/>
    </location>
</feature>
<reference evidence="5" key="2">
    <citation type="journal article" date="2022" name="Microbiol. Resour. Announc.">
        <title>Whole-Genome Sequence of Entomortierella parvispora E1425, a Mucoromycotan Fungus Associated with Burkholderiaceae-Related Endosymbiotic Bacteria.</title>
        <authorList>
            <person name="Herlambang A."/>
            <person name="Guo Y."/>
            <person name="Takashima Y."/>
            <person name="Narisawa K."/>
            <person name="Ohta H."/>
            <person name="Nishizawa T."/>
        </authorList>
    </citation>
    <scope>NUCLEOTIDE SEQUENCE</scope>
    <source>
        <strain evidence="5">E1425</strain>
    </source>
</reference>
<name>A0A9P3H471_9FUNG</name>
<keyword evidence="6" id="KW-1185">Reference proteome</keyword>
<dbReference type="InterPro" id="IPR001611">
    <property type="entry name" value="Leu-rich_rpt"/>
</dbReference>
<feature type="region of interest" description="Disordered" evidence="4">
    <location>
        <begin position="134"/>
        <end position="221"/>
    </location>
</feature>
<dbReference type="PROSITE" id="PS51450">
    <property type="entry name" value="LRR"/>
    <property type="match status" value="1"/>
</dbReference>
<dbReference type="GO" id="GO:0005096">
    <property type="term" value="F:GTPase activator activity"/>
    <property type="evidence" value="ECO:0007669"/>
    <property type="project" value="UniProtKB-KW"/>
</dbReference>
<dbReference type="GO" id="GO:0031267">
    <property type="term" value="F:small GTPase binding"/>
    <property type="evidence" value="ECO:0007669"/>
    <property type="project" value="TreeGrafter"/>
</dbReference>
<sequence length="1183" mass="128045">MASSYNPRDPLASAISTPDQQSLSLASSTSSSSVSSVSSSLTPAVLDPIVFSLDCNDTTFRASETLPLSPRSPPTSAHSLSRSNLTGIRTMAPNPADTADTETALPRALFGEAVSSSSLSSPASSLPLSTFPSASIAPTSDPTSRTTLVPSTVAQSHDEGERPVHFGQGLPTASSTTRTTATTTKTNNTGHDPPDHEQHQHWPSQVDGPSEHFPDQEEQEQDLHSQFQLQAYIEDLEQEEAAIEDSLQVEAAVQASLIQLDNNPAHDHHHLPTWSTSVFDQQNLAEDVNMLAHMSSQLHLTGHGGHDTNLTQALLNTAVNSSEAGGGGGGLLRDIAGGFDDDEYNDDDDDEECPPPSETKYFFYDDPVPPVGIAEAVAELNGDLMDVLWKVNEAARDGFAAVDRYYWESSSALEMAGTSPPDVGTQGGEESVFSQIQQDYLYREKLKAKKEPPTAAATAQEEALRWWPRDKFPGAGTGSLSLSPRSEDEPLYPDCDDADDFQGRLSHHAGPDILINLAGNILSPISIHDLYFSRYYACLVHLNLWDTNLGTWGAQAVGGLMADSACRIQYLNLGRNHLGFEGIVQLWGIYKNRSLVELDLRENGLGQKEAHTLQQIMVRPETEKPCNIRRLDLRDNVINDVGCLSIAKIIQCTVLSHLDLSGNRISDWGASTILAAFETNELPLRDINLGANPLSFAGGVDICKILALPRSRITHLDLRGAKLTDVGIPYVAEALRSHHCPIVSLNLYDCQLTDTGIVKMALVLSVNKSLRVLGLGCNCIGDLGIVTLSHGLRLNNTLQELDVSQNDTPLSRAGVEELMVTMRSNTTLLHLRVGEDGHSHELTGNNNDGHGGFGEHEADFQYLFQQPLLPSHHPLGLSWTDQQQAATGLSTPTPPLPTPTIIGEVMAPTHAAVAQPLQVPPLPLPMSTINHPASTTMVPAVIQTTAMEPIQGLFPQLLPNGGAGAAVPVTVATGGAGPHEGLTEQDAERERVRLSLALSSLKTYVRHNYRRVNKLHCLCFEILVTARVLLFAKDVVRAQSMETGSALGGEGKGFELDILSSRSQSPNEGSALVPLHSGLPTPPSSGSEGAWPLLDSISLVKSGDPTSVMAPRKPCGTLAGLPWEVKEMILRRLDRKGLMSERQFQTVMNYGGSSWETKREPWEKWGEIREIVLEKTRCYYYEP</sequence>
<keyword evidence="1" id="KW-0343">GTPase activation</keyword>
<dbReference type="PANTHER" id="PTHR24113:SF12">
    <property type="entry name" value="RAN GTPASE-ACTIVATING PROTEIN 1"/>
    <property type="match status" value="1"/>
</dbReference>
<feature type="compositionally biased region" description="Polar residues" evidence="4">
    <location>
        <begin position="77"/>
        <end position="87"/>
    </location>
</feature>
<feature type="compositionally biased region" description="Low complexity" evidence="4">
    <location>
        <begin position="172"/>
        <end position="189"/>
    </location>
</feature>
<accession>A0A9P3H471</accession>
<dbReference type="GO" id="GO:0048471">
    <property type="term" value="C:perinuclear region of cytoplasm"/>
    <property type="evidence" value="ECO:0007669"/>
    <property type="project" value="TreeGrafter"/>
</dbReference>
<keyword evidence="3" id="KW-0677">Repeat</keyword>
<feature type="compositionally biased region" description="Acidic residues" evidence="4">
    <location>
        <begin position="339"/>
        <end position="353"/>
    </location>
</feature>
<reference evidence="5" key="1">
    <citation type="submission" date="2021-11" db="EMBL/GenBank/DDBJ databases">
        <authorList>
            <person name="Herlambang A."/>
            <person name="Guo Y."/>
            <person name="Takashima Y."/>
            <person name="Nishizawa T."/>
        </authorList>
    </citation>
    <scope>NUCLEOTIDE SEQUENCE</scope>
    <source>
        <strain evidence="5">E1425</strain>
    </source>
</reference>
<evidence type="ECO:0000256" key="1">
    <source>
        <dbReference type="ARBA" id="ARBA00022468"/>
    </source>
</evidence>
<dbReference type="AlphaFoldDB" id="A0A9P3H471"/>
<protein>
    <recommendedName>
        <fullName evidence="7">RNI-like protein</fullName>
    </recommendedName>
</protein>
<dbReference type="EMBL" id="BQFW01000003">
    <property type="protein sequence ID" value="GJJ69794.1"/>
    <property type="molecule type" value="Genomic_DNA"/>
</dbReference>
<dbReference type="GO" id="GO:0006913">
    <property type="term" value="P:nucleocytoplasmic transport"/>
    <property type="evidence" value="ECO:0007669"/>
    <property type="project" value="TreeGrafter"/>
</dbReference>
<dbReference type="GO" id="GO:0005829">
    <property type="term" value="C:cytosol"/>
    <property type="evidence" value="ECO:0007669"/>
    <property type="project" value="TreeGrafter"/>
</dbReference>
<evidence type="ECO:0000256" key="2">
    <source>
        <dbReference type="ARBA" id="ARBA00022614"/>
    </source>
</evidence>
<dbReference type="Gene3D" id="3.80.10.10">
    <property type="entry name" value="Ribonuclease Inhibitor"/>
    <property type="match status" value="2"/>
</dbReference>
<dbReference type="SMART" id="SM00368">
    <property type="entry name" value="LRR_RI"/>
    <property type="match status" value="9"/>
</dbReference>
<dbReference type="PANTHER" id="PTHR24113">
    <property type="entry name" value="RAN GTPASE-ACTIVATING PROTEIN 1"/>
    <property type="match status" value="1"/>
</dbReference>